<name>A0A5A7R165_STRAF</name>
<feature type="non-terminal residue" evidence="13">
    <location>
        <position position="1"/>
    </location>
</feature>
<evidence type="ECO:0000256" key="7">
    <source>
        <dbReference type="ARBA" id="ARBA00022989"/>
    </source>
</evidence>
<feature type="repeat" description="Solcar" evidence="11">
    <location>
        <begin position="257"/>
        <end position="342"/>
    </location>
</feature>
<keyword evidence="4 11" id="KW-0812">Transmembrane</keyword>
<dbReference type="SUPFAM" id="SSF103506">
    <property type="entry name" value="Mitochondrial carrier"/>
    <property type="match status" value="1"/>
</dbReference>
<dbReference type="OrthoDB" id="270584at2759"/>
<reference evidence="14" key="1">
    <citation type="journal article" date="2019" name="Curr. Biol.">
        <title>Genome Sequence of Striga asiatica Provides Insight into the Evolution of Plant Parasitism.</title>
        <authorList>
            <person name="Yoshida S."/>
            <person name="Kim S."/>
            <person name="Wafula E.K."/>
            <person name="Tanskanen J."/>
            <person name="Kim Y.M."/>
            <person name="Honaas L."/>
            <person name="Yang Z."/>
            <person name="Spallek T."/>
            <person name="Conn C.E."/>
            <person name="Ichihashi Y."/>
            <person name="Cheong K."/>
            <person name="Cui S."/>
            <person name="Der J.P."/>
            <person name="Gundlach H."/>
            <person name="Jiao Y."/>
            <person name="Hori C."/>
            <person name="Ishida J.K."/>
            <person name="Kasahara H."/>
            <person name="Kiba T."/>
            <person name="Kim M.S."/>
            <person name="Koo N."/>
            <person name="Laohavisit A."/>
            <person name="Lee Y.H."/>
            <person name="Lumba S."/>
            <person name="McCourt P."/>
            <person name="Mortimer J.C."/>
            <person name="Mutuku J.M."/>
            <person name="Nomura T."/>
            <person name="Sasaki-Sekimoto Y."/>
            <person name="Seto Y."/>
            <person name="Wang Y."/>
            <person name="Wakatake T."/>
            <person name="Sakakibara H."/>
            <person name="Demura T."/>
            <person name="Yamaguchi S."/>
            <person name="Yoneyama K."/>
            <person name="Manabe R.I."/>
            <person name="Nelson D.C."/>
            <person name="Schulman A.H."/>
            <person name="Timko M.P."/>
            <person name="dePamphilis C.W."/>
            <person name="Choi D."/>
            <person name="Shirasu K."/>
        </authorList>
    </citation>
    <scope>NUCLEOTIDE SEQUENCE [LARGE SCALE GENOMIC DNA]</scope>
    <source>
        <strain evidence="14">cv. UVA1</strain>
    </source>
</reference>
<evidence type="ECO:0000256" key="9">
    <source>
        <dbReference type="ARBA" id="ARBA00023136"/>
    </source>
</evidence>
<comment type="caution">
    <text evidence="13">The sequence shown here is derived from an EMBL/GenBank/DDBJ whole genome shotgun (WGS) entry which is preliminary data.</text>
</comment>
<sequence>CVLPPGDDIDAPNHGFSNQFPLIVLLFPLHFLQHYVGILTKEQINLPPMGGLFLEDSAPAALASSIYPRKSSARTSIRCSSRTSHRRAVIGGGSRRRRGRFMSATLSSINDGGSGGEESCGDDQLSVSGVWNSGERENDGGFETASFKEVGKKGLLRGGGGATLNTAKHLWAGAVAAMISRTFVAPLERLKLEYIVRGEQRNLIELIKSIAASQGLKGFWKGNFVNILRTAPFKAINFYTYDTYRNQLLRLSGNEETTNLERFVAGAAAGITATILCIPMDTIRTVMVAPGGENLGGLIGTFHHIIHTEGFFSLYKGLVPSIISMAPSGAVFYGVYDILKSAYLHSPQGKQRLQHMKQQGEELNALEQLELGPIRTLMYGAIAGACAEAATYPFEVVRRQLQMQVRGAQMGALQTCLKLVRQGGVPALYAGLVPSLLQVLPSAAISYLVYEFMKIVLKVE</sequence>
<evidence type="ECO:0000256" key="11">
    <source>
        <dbReference type="PROSITE-ProRule" id="PRU00282"/>
    </source>
</evidence>
<evidence type="ECO:0000256" key="6">
    <source>
        <dbReference type="ARBA" id="ARBA00022792"/>
    </source>
</evidence>
<dbReference type="InterPro" id="IPR002067">
    <property type="entry name" value="MCP"/>
</dbReference>
<comment type="subcellular location">
    <subcellularLocation>
        <location evidence="1">Mitochondrion inner membrane</location>
        <topology evidence="1">Multi-pass membrane protein</topology>
    </subcellularLocation>
</comment>
<evidence type="ECO:0000256" key="4">
    <source>
        <dbReference type="ARBA" id="ARBA00022692"/>
    </source>
</evidence>
<dbReference type="PANTHER" id="PTHR24089">
    <property type="entry name" value="SOLUTE CARRIER FAMILY 25"/>
    <property type="match status" value="1"/>
</dbReference>
<dbReference type="Pfam" id="PF00153">
    <property type="entry name" value="Mito_carr"/>
    <property type="match status" value="3"/>
</dbReference>
<comment type="similarity">
    <text evidence="2 12">Belongs to the mitochondrial carrier (TC 2.A.29) family.</text>
</comment>
<keyword evidence="6" id="KW-0999">Mitochondrion inner membrane</keyword>
<dbReference type="FunFam" id="1.50.40.10:FF:000098">
    <property type="entry name" value="Mitochondrial substrate carrier family protein"/>
    <property type="match status" value="1"/>
</dbReference>
<dbReference type="EMBL" id="BKCP01009471">
    <property type="protein sequence ID" value="GER51062.1"/>
    <property type="molecule type" value="Genomic_DNA"/>
</dbReference>
<comment type="function">
    <text evidence="10">Probable mitochondrial adenylate carrier that catalyzes the transport of ATP, ADP and AMP.</text>
</comment>
<accession>A0A5A7R165</accession>
<dbReference type="InterPro" id="IPR018108">
    <property type="entry name" value="MCP_transmembrane"/>
</dbReference>
<dbReference type="PROSITE" id="PS50920">
    <property type="entry name" value="SOLCAR"/>
    <property type="match status" value="3"/>
</dbReference>
<proteinExistence type="inferred from homology"/>
<evidence type="ECO:0000313" key="14">
    <source>
        <dbReference type="Proteomes" id="UP000325081"/>
    </source>
</evidence>
<keyword evidence="3 12" id="KW-0813">Transport</keyword>
<dbReference type="InterPro" id="IPR023395">
    <property type="entry name" value="MCP_dom_sf"/>
</dbReference>
<evidence type="ECO:0000313" key="13">
    <source>
        <dbReference type="EMBL" id="GER51062.1"/>
    </source>
</evidence>
<keyword evidence="8" id="KW-0496">Mitochondrion</keyword>
<evidence type="ECO:0000256" key="10">
    <source>
        <dbReference type="ARBA" id="ARBA00054707"/>
    </source>
</evidence>
<evidence type="ECO:0000256" key="12">
    <source>
        <dbReference type="RuleBase" id="RU000488"/>
    </source>
</evidence>
<keyword evidence="5" id="KW-0677">Repeat</keyword>
<feature type="repeat" description="Solcar" evidence="11">
    <location>
        <begin position="371"/>
        <end position="456"/>
    </location>
</feature>
<evidence type="ECO:0000256" key="2">
    <source>
        <dbReference type="ARBA" id="ARBA00006375"/>
    </source>
</evidence>
<evidence type="ECO:0000256" key="3">
    <source>
        <dbReference type="ARBA" id="ARBA00022448"/>
    </source>
</evidence>
<gene>
    <name evidence="13" type="ORF">STAS_28420</name>
</gene>
<dbReference type="AlphaFoldDB" id="A0A5A7R165"/>
<dbReference type="GO" id="GO:0055085">
    <property type="term" value="P:transmembrane transport"/>
    <property type="evidence" value="ECO:0007669"/>
    <property type="project" value="InterPro"/>
</dbReference>
<protein>
    <submittedName>
        <fullName evidence="13">Mitochondrial substrate carrier family protein</fullName>
    </submittedName>
</protein>
<dbReference type="PRINTS" id="PR00926">
    <property type="entry name" value="MITOCARRIER"/>
</dbReference>
<dbReference type="Gene3D" id="1.50.40.10">
    <property type="entry name" value="Mitochondrial carrier domain"/>
    <property type="match status" value="1"/>
</dbReference>
<feature type="repeat" description="Solcar" evidence="11">
    <location>
        <begin position="164"/>
        <end position="247"/>
    </location>
</feature>
<keyword evidence="14" id="KW-1185">Reference proteome</keyword>
<keyword evidence="7" id="KW-1133">Transmembrane helix</keyword>
<dbReference type="GO" id="GO:0005743">
    <property type="term" value="C:mitochondrial inner membrane"/>
    <property type="evidence" value="ECO:0007669"/>
    <property type="project" value="UniProtKB-SubCell"/>
</dbReference>
<evidence type="ECO:0000256" key="5">
    <source>
        <dbReference type="ARBA" id="ARBA00022737"/>
    </source>
</evidence>
<keyword evidence="9 11" id="KW-0472">Membrane</keyword>
<evidence type="ECO:0000256" key="8">
    <source>
        <dbReference type="ARBA" id="ARBA00023128"/>
    </source>
</evidence>
<organism evidence="13 14">
    <name type="scientific">Striga asiatica</name>
    <name type="common">Asiatic witchweed</name>
    <name type="synonym">Buchnera asiatica</name>
    <dbReference type="NCBI Taxonomy" id="4170"/>
    <lineage>
        <taxon>Eukaryota</taxon>
        <taxon>Viridiplantae</taxon>
        <taxon>Streptophyta</taxon>
        <taxon>Embryophyta</taxon>
        <taxon>Tracheophyta</taxon>
        <taxon>Spermatophyta</taxon>
        <taxon>Magnoliopsida</taxon>
        <taxon>eudicotyledons</taxon>
        <taxon>Gunneridae</taxon>
        <taxon>Pentapetalae</taxon>
        <taxon>asterids</taxon>
        <taxon>lamiids</taxon>
        <taxon>Lamiales</taxon>
        <taxon>Orobanchaceae</taxon>
        <taxon>Buchnereae</taxon>
        <taxon>Striga</taxon>
    </lineage>
</organism>
<dbReference type="Proteomes" id="UP000325081">
    <property type="component" value="Unassembled WGS sequence"/>
</dbReference>
<evidence type="ECO:0000256" key="1">
    <source>
        <dbReference type="ARBA" id="ARBA00004448"/>
    </source>
</evidence>